<comment type="similarity">
    <text evidence="10">Belongs to the insect chemoreceptor superfamily. Heteromeric odorant receptor channel (TC 1.A.69) family.</text>
</comment>
<dbReference type="InterPro" id="IPR004117">
    <property type="entry name" value="7tm6_olfct_rcpt"/>
</dbReference>
<dbReference type="GO" id="GO:0005549">
    <property type="term" value="F:odorant binding"/>
    <property type="evidence" value="ECO:0007669"/>
    <property type="project" value="InterPro"/>
</dbReference>
<evidence type="ECO:0000256" key="4">
    <source>
        <dbReference type="ARBA" id="ARBA00022692"/>
    </source>
</evidence>
<feature type="transmembrane region" description="Helical" evidence="10">
    <location>
        <begin position="100"/>
        <end position="117"/>
    </location>
</feature>
<comment type="subcellular location">
    <subcellularLocation>
        <location evidence="1 10">Cell membrane</location>
        <topology evidence="1 10">Multi-pass membrane protein</topology>
    </subcellularLocation>
</comment>
<proteinExistence type="inferred from homology"/>
<dbReference type="GO" id="GO:0007165">
    <property type="term" value="P:signal transduction"/>
    <property type="evidence" value="ECO:0007669"/>
    <property type="project" value="UniProtKB-KW"/>
</dbReference>
<gene>
    <name evidence="11" type="primary">110675785</name>
</gene>
<dbReference type="EnsemblMetazoa" id="AAEL025139-RA">
    <property type="protein sequence ID" value="AAEL025139-PA"/>
    <property type="gene ID" value="AAEL025139"/>
</dbReference>
<keyword evidence="6 10" id="KW-1133">Transmembrane helix</keyword>
<evidence type="ECO:0000256" key="9">
    <source>
        <dbReference type="ARBA" id="ARBA00023224"/>
    </source>
</evidence>
<evidence type="ECO:0000256" key="8">
    <source>
        <dbReference type="ARBA" id="ARBA00023170"/>
    </source>
</evidence>
<dbReference type="GO" id="GO:0005886">
    <property type="term" value="C:plasma membrane"/>
    <property type="evidence" value="ECO:0007669"/>
    <property type="project" value="UniProtKB-SubCell"/>
</dbReference>
<accession>A0A6I8TSK9</accession>
<comment type="caution">
    <text evidence="10">Lacks conserved residue(s) required for the propagation of feature annotation.</text>
</comment>
<feature type="transmembrane region" description="Helical" evidence="10">
    <location>
        <begin position="279"/>
        <end position="300"/>
    </location>
</feature>
<reference evidence="11" key="2">
    <citation type="submission" date="2020-05" db="UniProtKB">
        <authorList>
            <consortium name="EnsemblMetazoa"/>
        </authorList>
    </citation>
    <scope>IDENTIFICATION</scope>
    <source>
        <strain evidence="11">LVP_AGWG</strain>
    </source>
</reference>
<evidence type="ECO:0000256" key="7">
    <source>
        <dbReference type="ARBA" id="ARBA00023136"/>
    </source>
</evidence>
<name>A0A6I8TSK9_AEDAE</name>
<dbReference type="Proteomes" id="UP000008820">
    <property type="component" value="Chromosome 2"/>
</dbReference>
<feature type="transmembrane region" description="Helical" evidence="10">
    <location>
        <begin position="195"/>
        <end position="226"/>
    </location>
</feature>
<dbReference type="GO" id="GO:0004984">
    <property type="term" value="F:olfactory receptor activity"/>
    <property type="evidence" value="ECO:0007669"/>
    <property type="project" value="InterPro"/>
</dbReference>
<dbReference type="PANTHER" id="PTHR21137">
    <property type="entry name" value="ODORANT RECEPTOR"/>
    <property type="match status" value="1"/>
</dbReference>
<evidence type="ECO:0000256" key="3">
    <source>
        <dbReference type="ARBA" id="ARBA00022606"/>
    </source>
</evidence>
<dbReference type="OrthoDB" id="6614360at2759"/>
<evidence type="ECO:0000313" key="12">
    <source>
        <dbReference type="Proteomes" id="UP000008820"/>
    </source>
</evidence>
<dbReference type="PANTHER" id="PTHR21137:SF35">
    <property type="entry name" value="ODORANT RECEPTOR 19A-RELATED"/>
    <property type="match status" value="1"/>
</dbReference>
<dbReference type="AlphaFoldDB" id="A0A6I8TSK9"/>
<keyword evidence="3 10" id="KW-0716">Sensory transduction</keyword>
<feature type="transmembrane region" description="Helical" evidence="10">
    <location>
        <begin position="63"/>
        <end position="80"/>
    </location>
</feature>
<dbReference type="InParanoid" id="A0A6I8TSK9"/>
<protein>
    <recommendedName>
        <fullName evidence="10">Odorant receptor</fullName>
    </recommendedName>
</protein>
<reference evidence="11 12" key="1">
    <citation type="submission" date="2017-06" db="EMBL/GenBank/DDBJ databases">
        <title>Aedes aegypti genome working group (AGWG) sequencing and assembly.</title>
        <authorList>
            <consortium name="Aedes aegypti Genome Working Group (AGWG)"/>
            <person name="Matthews B.J."/>
        </authorList>
    </citation>
    <scope>NUCLEOTIDE SEQUENCE [LARGE SCALE GENOMIC DNA]</scope>
    <source>
        <strain evidence="11 12">LVP_AGWG</strain>
    </source>
</reference>
<keyword evidence="5 10" id="KW-0552">Olfaction</keyword>
<keyword evidence="12" id="KW-1185">Reference proteome</keyword>
<keyword evidence="2" id="KW-1003">Cell membrane</keyword>
<evidence type="ECO:0000256" key="5">
    <source>
        <dbReference type="ARBA" id="ARBA00022725"/>
    </source>
</evidence>
<evidence type="ECO:0000256" key="1">
    <source>
        <dbReference type="ARBA" id="ARBA00004651"/>
    </source>
</evidence>
<sequence length="414" mass="48588">MFAEMWYARCYAWLKTRINQVHYFHYDEGPSGDCFWWLDVLFLLGGVRSALTSNWVHERKIRIVSQSLFLFSIIVFHLQLFEAWKEKKDVSLIIMEFTKVTGITISFLRMVAAAMLIKPITTLRRFVSSHTFNSGDAKYDECEQNKFNRFSRKAIQTMFVWITVDTILLFMPSSIKDELFQYPLPVWIGKKASRILNRFLVSFIPATIFPKTISCTAYIGVILIGMRTKLRLLAHRFEMIAQKLAVNEDQDYEGIRRELRQVLIQHQKYLSYLNVTKHLVGKVFLLVHYFSIFALGALIYACHEMEKSLMTVVFGAAVSFFLLEYYLLCYLIDSLQDEADSIEQYIFELCAQIPFRPERRSEYVQLRTTLMVIWINTRNRITMDCMGIFDINTPKFVALINVAYSVLTFLIEME</sequence>
<evidence type="ECO:0000256" key="2">
    <source>
        <dbReference type="ARBA" id="ARBA00022475"/>
    </source>
</evidence>
<keyword evidence="4 10" id="KW-0812">Transmembrane</keyword>
<organism evidence="11 12">
    <name type="scientific">Aedes aegypti</name>
    <name type="common">Yellowfever mosquito</name>
    <name type="synonym">Culex aegypti</name>
    <dbReference type="NCBI Taxonomy" id="7159"/>
    <lineage>
        <taxon>Eukaryota</taxon>
        <taxon>Metazoa</taxon>
        <taxon>Ecdysozoa</taxon>
        <taxon>Arthropoda</taxon>
        <taxon>Hexapoda</taxon>
        <taxon>Insecta</taxon>
        <taxon>Pterygota</taxon>
        <taxon>Neoptera</taxon>
        <taxon>Endopterygota</taxon>
        <taxon>Diptera</taxon>
        <taxon>Nematocera</taxon>
        <taxon>Culicoidea</taxon>
        <taxon>Culicidae</taxon>
        <taxon>Culicinae</taxon>
        <taxon>Aedini</taxon>
        <taxon>Aedes</taxon>
        <taxon>Stegomyia</taxon>
    </lineage>
</organism>
<feature type="transmembrane region" description="Helical" evidence="10">
    <location>
        <begin position="312"/>
        <end position="332"/>
    </location>
</feature>
<keyword evidence="8 10" id="KW-0675">Receptor</keyword>
<dbReference type="Pfam" id="PF02949">
    <property type="entry name" value="7tm_6"/>
    <property type="match status" value="1"/>
</dbReference>
<evidence type="ECO:0000256" key="6">
    <source>
        <dbReference type="ARBA" id="ARBA00022989"/>
    </source>
</evidence>
<keyword evidence="7 10" id="KW-0472">Membrane</keyword>
<evidence type="ECO:0000313" key="11">
    <source>
        <dbReference type="EnsemblMetazoa" id="AAEL025139-PA"/>
    </source>
</evidence>
<feature type="transmembrane region" description="Helical" evidence="10">
    <location>
        <begin position="154"/>
        <end position="175"/>
    </location>
</feature>
<keyword evidence="9 10" id="KW-0807">Transducer</keyword>
<evidence type="ECO:0000256" key="10">
    <source>
        <dbReference type="RuleBase" id="RU351113"/>
    </source>
</evidence>